<accession>A0A1I1SSC9</accession>
<proteinExistence type="predicted"/>
<evidence type="ECO:0000313" key="2">
    <source>
        <dbReference type="EMBL" id="SFD49316.1"/>
    </source>
</evidence>
<dbReference type="STRING" id="1123010.SAMN02745724_04675"/>
<dbReference type="OrthoDB" id="1551090at2"/>
<gene>
    <name evidence="2" type="ORF">SAMN02745724_04675</name>
</gene>
<organism evidence="2 3">
    <name type="scientific">Pseudoalteromonas denitrificans DSM 6059</name>
    <dbReference type="NCBI Taxonomy" id="1123010"/>
    <lineage>
        <taxon>Bacteria</taxon>
        <taxon>Pseudomonadati</taxon>
        <taxon>Pseudomonadota</taxon>
        <taxon>Gammaproteobacteria</taxon>
        <taxon>Alteromonadales</taxon>
        <taxon>Pseudoalteromonadaceae</taxon>
        <taxon>Pseudoalteromonas</taxon>
    </lineage>
</organism>
<dbReference type="AlphaFoldDB" id="A0A1I1SSC9"/>
<dbReference type="EMBL" id="FOLO01000062">
    <property type="protein sequence ID" value="SFD49316.1"/>
    <property type="molecule type" value="Genomic_DNA"/>
</dbReference>
<dbReference type="RefSeq" id="WP_091990483.1">
    <property type="nucleotide sequence ID" value="NZ_FOLO01000062.1"/>
</dbReference>
<dbReference type="Proteomes" id="UP000198862">
    <property type="component" value="Unassembled WGS sequence"/>
</dbReference>
<keyword evidence="1" id="KW-1133">Transmembrane helix</keyword>
<feature type="transmembrane region" description="Helical" evidence="1">
    <location>
        <begin position="24"/>
        <end position="46"/>
    </location>
</feature>
<sequence length="141" mass="15643">MKEIIKAVFPIDIPSKDAKNATKILFWIIAFAITMVLPNVAIKLNWFDSNLLIMMSVIFHGITGIGVVLAYKRFLKELDELERKIQFDALVVALGTALVSTSVYAILKTTGLVGSVNLSIIIMLISVTYAVSLIIGRVRYR</sequence>
<feature type="transmembrane region" description="Helical" evidence="1">
    <location>
        <begin position="52"/>
        <end position="75"/>
    </location>
</feature>
<feature type="transmembrane region" description="Helical" evidence="1">
    <location>
        <begin position="87"/>
        <end position="107"/>
    </location>
</feature>
<evidence type="ECO:0000313" key="3">
    <source>
        <dbReference type="Proteomes" id="UP000198862"/>
    </source>
</evidence>
<keyword evidence="1" id="KW-0812">Transmembrane</keyword>
<keyword evidence="3" id="KW-1185">Reference proteome</keyword>
<name>A0A1I1SSC9_9GAMM</name>
<protein>
    <submittedName>
        <fullName evidence="2">Uncharacterized protein</fullName>
    </submittedName>
</protein>
<reference evidence="2 3" key="1">
    <citation type="submission" date="2016-10" db="EMBL/GenBank/DDBJ databases">
        <authorList>
            <person name="de Groot N.N."/>
        </authorList>
    </citation>
    <scope>NUCLEOTIDE SEQUENCE [LARGE SCALE GENOMIC DNA]</scope>
    <source>
        <strain evidence="2 3">DSM 6059</strain>
    </source>
</reference>
<evidence type="ECO:0000256" key="1">
    <source>
        <dbReference type="SAM" id="Phobius"/>
    </source>
</evidence>
<keyword evidence="1" id="KW-0472">Membrane</keyword>
<feature type="transmembrane region" description="Helical" evidence="1">
    <location>
        <begin position="113"/>
        <end position="135"/>
    </location>
</feature>